<dbReference type="InterPro" id="IPR055411">
    <property type="entry name" value="LRR_FXL15/At3g58940/PEG3-like"/>
</dbReference>
<dbReference type="PANTHER" id="PTHR31293">
    <property type="entry name" value="RNI-LIKE SUPERFAMILY PROTEIN"/>
    <property type="match status" value="1"/>
</dbReference>
<evidence type="ECO:0000313" key="3">
    <source>
        <dbReference type="Proteomes" id="UP001202328"/>
    </source>
</evidence>
<accession>A0AAD4SB82</accession>
<gene>
    <name evidence="2" type="ORF">MKW98_020229</name>
</gene>
<feature type="non-terminal residue" evidence="2">
    <location>
        <position position="298"/>
    </location>
</feature>
<dbReference type="InterPro" id="IPR055294">
    <property type="entry name" value="FBL60-like"/>
</dbReference>
<dbReference type="Proteomes" id="UP001202328">
    <property type="component" value="Unassembled WGS sequence"/>
</dbReference>
<protein>
    <recommendedName>
        <fullName evidence="1">F-box/LRR-repeat protein 15/At3g58940/PEG3-like LRR domain-containing protein</fullName>
    </recommendedName>
</protein>
<proteinExistence type="predicted"/>
<feature type="domain" description="F-box/LRR-repeat protein 15/At3g58940/PEG3-like LRR" evidence="1">
    <location>
        <begin position="70"/>
        <end position="203"/>
    </location>
</feature>
<organism evidence="2 3">
    <name type="scientific">Papaver atlanticum</name>
    <dbReference type="NCBI Taxonomy" id="357466"/>
    <lineage>
        <taxon>Eukaryota</taxon>
        <taxon>Viridiplantae</taxon>
        <taxon>Streptophyta</taxon>
        <taxon>Embryophyta</taxon>
        <taxon>Tracheophyta</taxon>
        <taxon>Spermatophyta</taxon>
        <taxon>Magnoliopsida</taxon>
        <taxon>Ranunculales</taxon>
        <taxon>Papaveraceae</taxon>
        <taxon>Papaveroideae</taxon>
        <taxon>Papaver</taxon>
    </lineage>
</organism>
<reference evidence="2" key="1">
    <citation type="submission" date="2022-04" db="EMBL/GenBank/DDBJ databases">
        <title>A functionally conserved STORR gene fusion in Papaver species that diverged 16.8 million years ago.</title>
        <authorList>
            <person name="Catania T."/>
        </authorList>
    </citation>
    <scope>NUCLEOTIDE SEQUENCE</scope>
    <source>
        <strain evidence="2">S-188037</strain>
    </source>
</reference>
<evidence type="ECO:0000259" key="1">
    <source>
        <dbReference type="Pfam" id="PF24758"/>
    </source>
</evidence>
<evidence type="ECO:0000313" key="2">
    <source>
        <dbReference type="EMBL" id="KAI3877748.1"/>
    </source>
</evidence>
<dbReference type="PANTHER" id="PTHR31293:SF12">
    <property type="entry name" value="RNI-LIKE SUPERFAMILY PROTEIN"/>
    <property type="match status" value="1"/>
</dbReference>
<dbReference type="EMBL" id="JAJJMB010012369">
    <property type="protein sequence ID" value="KAI3877748.1"/>
    <property type="molecule type" value="Genomic_DNA"/>
</dbReference>
<dbReference type="Pfam" id="PF24758">
    <property type="entry name" value="LRR_At5g56370"/>
    <property type="match status" value="1"/>
</dbReference>
<dbReference type="SUPFAM" id="SSF52058">
    <property type="entry name" value="L domain-like"/>
    <property type="match status" value="1"/>
</dbReference>
<dbReference type="AlphaFoldDB" id="A0AAD4SB82"/>
<keyword evidence="3" id="KW-1185">Reference proteome</keyword>
<name>A0AAD4SB82_9MAGN</name>
<sequence>MSVPFISSDCSLFLVLDGKKYNLNDYETTNRLLGRFVGFLDKVFSLRDDSDIHMITLMLHILNDALVEALNRWIRAAVSHNVKDLNINVGYYLNKAYEIPSQLLNCKSLTSLGIVFIRPSGIGMYTDIILPKSISLPQIKTLWFNRISISNLELQRLFSACPLVELAIILDCDVRRIDQRNIIIDTHSLQTFALVSNRRTHLGSVDHSLTCTTKISSQNLKRLICIGFMTEDFSVENLSSLLRAQLKMRVREEETDETAETYSLLPVQEKSVFAKRMMKYLRAVHNVQRLTLSSGFLE</sequence>
<comment type="caution">
    <text evidence="2">The sequence shown here is derived from an EMBL/GenBank/DDBJ whole genome shotgun (WGS) entry which is preliminary data.</text>
</comment>